<evidence type="ECO:0000313" key="1">
    <source>
        <dbReference type="EMBL" id="KAJ9117140.1"/>
    </source>
</evidence>
<comment type="caution">
    <text evidence="1">The sequence shown here is derived from an EMBL/GenBank/DDBJ whole genome shotgun (WGS) entry which is preliminary data.</text>
</comment>
<dbReference type="EMBL" id="JASBWV010000033">
    <property type="protein sequence ID" value="KAJ9117140.1"/>
    <property type="molecule type" value="Genomic_DNA"/>
</dbReference>
<dbReference type="Proteomes" id="UP001234202">
    <property type="component" value="Unassembled WGS sequence"/>
</dbReference>
<protein>
    <submittedName>
        <fullName evidence="1">Uncharacterized protein</fullName>
    </submittedName>
</protein>
<evidence type="ECO:0000313" key="2">
    <source>
        <dbReference type="Proteomes" id="UP001234202"/>
    </source>
</evidence>
<gene>
    <name evidence="1" type="ORF">QFC24_006599</name>
</gene>
<proteinExistence type="predicted"/>
<keyword evidence="2" id="KW-1185">Reference proteome</keyword>
<name>A0ACC2X0P2_9TREE</name>
<sequence length="183" mass="19602">MADTARSVTRGTPPTSLINIQLPNTPDNPRPDATDVSIRAAKRRRLYGLLSGPSMSSPSRPSVAGDRLMSPPSESTLGGPLFANAERTTLAVLAEQLGTGQRDGDTDSSSGDSAGETDQGDMDGTDGYEEEGDAEGDQDVLQPFQMDIIHEYYGQFSLTVYSPTLAPYTHWPFDAPFLQHIPG</sequence>
<organism evidence="1 2">
    <name type="scientific">Naganishia onofrii</name>
    <dbReference type="NCBI Taxonomy" id="1851511"/>
    <lineage>
        <taxon>Eukaryota</taxon>
        <taxon>Fungi</taxon>
        <taxon>Dikarya</taxon>
        <taxon>Basidiomycota</taxon>
        <taxon>Agaricomycotina</taxon>
        <taxon>Tremellomycetes</taxon>
        <taxon>Filobasidiales</taxon>
        <taxon>Filobasidiaceae</taxon>
        <taxon>Naganishia</taxon>
    </lineage>
</organism>
<accession>A0ACC2X0P2</accession>
<reference evidence="1" key="1">
    <citation type="submission" date="2023-04" db="EMBL/GenBank/DDBJ databases">
        <title>Draft Genome sequencing of Naganishia species isolated from polar environments using Oxford Nanopore Technology.</title>
        <authorList>
            <person name="Leo P."/>
            <person name="Venkateswaran K."/>
        </authorList>
    </citation>
    <scope>NUCLEOTIDE SEQUENCE</scope>
    <source>
        <strain evidence="1">DBVPG 5303</strain>
    </source>
</reference>